<feature type="region of interest" description="Disordered" evidence="1">
    <location>
        <begin position="86"/>
        <end position="136"/>
    </location>
</feature>
<dbReference type="EMBL" id="LT608160">
    <property type="protein sequence ID" value="SCN59606.1"/>
    <property type="molecule type" value="Genomic_DNA"/>
</dbReference>
<reference evidence="4" key="3">
    <citation type="submission" date="2019-05" db="EMBL/GenBank/DDBJ databases">
        <authorList>
            <consortium name="Pathogen Informatics"/>
        </authorList>
    </citation>
    <scope>NUCLEOTIDE SEQUENCE</scope>
    <source>
        <strain evidence="2 7">AJ</strain>
        <strain evidence="4">AS</strain>
        <strain evidence="3 6">CB</strain>
    </source>
</reference>
<name>A0A077TPS5_PLACU</name>
<dbReference type="KEGG" id="pcb:PCHAS_0817200"/>
<evidence type="ECO:0000313" key="4">
    <source>
        <dbReference type="EMBL" id="VTZ68380.1"/>
    </source>
</evidence>
<dbReference type="EMBL" id="LK022885">
    <property type="protein sequence ID" value="VTZ68380.1"/>
    <property type="molecule type" value="Genomic_DNA"/>
</dbReference>
<gene>
    <name evidence="2" type="ORF">PCHAJ_000160500</name>
    <name evidence="4" type="ORF">PCHAS_0817200</name>
    <name evidence="3" type="ORF">PCHCB_000161000</name>
</gene>
<evidence type="ECO:0000313" key="2">
    <source>
        <dbReference type="EMBL" id="SCM21125.1"/>
    </source>
</evidence>
<evidence type="ECO:0000313" key="6">
    <source>
        <dbReference type="Proteomes" id="UP000195489"/>
    </source>
</evidence>
<dbReference type="OrthoDB" id="348706at2759"/>
<dbReference type="Proteomes" id="UP000195489">
    <property type="component" value="Chromosome 8"/>
</dbReference>
<evidence type="ECO:0000313" key="3">
    <source>
        <dbReference type="EMBL" id="SCN59606.1"/>
    </source>
</evidence>
<evidence type="ECO:0000313" key="5">
    <source>
        <dbReference type="Proteomes" id="UP000071118"/>
    </source>
</evidence>
<dbReference type="Proteomes" id="UP000071118">
    <property type="component" value="Chromosome 8"/>
</dbReference>
<evidence type="ECO:0000256" key="1">
    <source>
        <dbReference type="SAM" id="MobiDB-lite"/>
    </source>
</evidence>
<dbReference type="AlphaFoldDB" id="A0A077TPS5"/>
<reference evidence="4 5" key="1">
    <citation type="journal article" date="2014" name="BMC Biol.">
        <title>A comprehensive evaluation of rodent malaria parasite genomes and gene expression.</title>
        <authorList>
            <person name="Otto T.D."/>
            <person name="Bohme U."/>
            <person name="Jackson A.P."/>
            <person name="Hunt M."/>
            <person name="Franke-Fayard B."/>
            <person name="Hoeijmakers W.A."/>
            <person name="Religa A.A."/>
            <person name="Robertson L."/>
            <person name="Sanders M."/>
            <person name="Ogun S.A."/>
            <person name="Cunningham D."/>
            <person name="Erhart A."/>
            <person name="Billker O."/>
            <person name="Khan S.M."/>
            <person name="Stunnenberg H.G."/>
            <person name="Langhorne J."/>
            <person name="Holder A.A."/>
            <person name="Waters A.P."/>
            <person name="Newbold C.I."/>
            <person name="Pain A."/>
            <person name="Berriman M."/>
            <person name="Janse C.J."/>
        </authorList>
    </citation>
    <scope>NUCLEOTIDE SEQUENCE [LARGE SCALE GENOMIC DNA]</scope>
    <source>
        <strain evidence="4 5">AS</strain>
    </source>
</reference>
<proteinExistence type="predicted"/>
<keyword evidence="5" id="KW-1185">Reference proteome</keyword>
<dbReference type="GeneID" id="3496152"/>
<organism evidence="4 5">
    <name type="scientific">Plasmodium chabaudi chabaudi</name>
    <dbReference type="NCBI Taxonomy" id="31271"/>
    <lineage>
        <taxon>Eukaryota</taxon>
        <taxon>Sar</taxon>
        <taxon>Alveolata</taxon>
        <taxon>Apicomplexa</taxon>
        <taxon>Aconoidasida</taxon>
        <taxon>Haemosporida</taxon>
        <taxon>Plasmodiidae</taxon>
        <taxon>Plasmodium</taxon>
        <taxon>Plasmodium (Vinckeia)</taxon>
    </lineage>
</organism>
<feature type="compositionally biased region" description="Basic and acidic residues" evidence="1">
    <location>
        <begin position="107"/>
        <end position="120"/>
    </location>
</feature>
<dbReference type="Proteomes" id="UP000507163">
    <property type="component" value="Chromosome 8"/>
</dbReference>
<evidence type="ECO:0000313" key="7">
    <source>
        <dbReference type="Proteomes" id="UP000507163"/>
    </source>
</evidence>
<dbReference type="EMBL" id="LT608174">
    <property type="protein sequence ID" value="SCM21125.1"/>
    <property type="molecule type" value="Genomic_DNA"/>
</dbReference>
<protein>
    <submittedName>
        <fullName evidence="4">Uncharacterized protein</fullName>
    </submittedName>
</protein>
<dbReference type="VEuPathDB" id="PlasmoDB:PCHAS_0817200"/>
<reference evidence="4" key="2">
    <citation type="submission" date="2014-05" db="EMBL/GenBank/DDBJ databases">
        <authorList>
            <person name="Aslett M.A."/>
            <person name="De Silva N."/>
        </authorList>
    </citation>
    <scope>NUCLEOTIDE SEQUENCE</scope>
    <source>
        <strain evidence="4">AS</strain>
    </source>
</reference>
<sequence>MKSNNEQDGKDKDDWEYHPLFLSKIPSKKDIDKNSALLALITLINEEEENEEFNYEPRRKNLNKKITEKGEIMYKNHRRNLCQPYQQRNNNLSFMDKRHTNNNFGNNKKDDVVNNEEKNNENNSSELVNDDKDKSKMETTSIGEVLVCLSMLDLKK</sequence>
<dbReference type="RefSeq" id="XP_743053.2">
    <property type="nucleotide sequence ID" value="XM_737960.2"/>
</dbReference>
<accession>A0A077TPS5</accession>